<proteinExistence type="predicted"/>
<evidence type="ECO:0000256" key="1">
    <source>
        <dbReference type="SAM" id="Phobius"/>
    </source>
</evidence>
<name>A0ABX8AZH2_9HYPH</name>
<keyword evidence="1" id="KW-0812">Transmembrane</keyword>
<sequence>MISKRYWVSAGGVVILAAVVAVVSIFNKISKQRQFSDYHLLVEASLLDISRCLRGDEKLQFTLNIIDRFVPGERQKIEETTRAKAVLADKKARGKITYGENEILLSSGPIDGQRDFAPGVLNGPLWGRGLCGYRSGFLNNHPPSLQRAGCIRRDGLGRNNFAIQYGDEFGTRWSLTGRQWERAIKEEFLRRRDDGSIDREISRLRQFRTAMFLAEKNAKMAIRDTVMSRRDTILLKRFEMPKNTGHFCRFLKKHPGADALDWLSYTK</sequence>
<reference evidence="2 3" key="1">
    <citation type="journal article" date="2021" name="Angew. Chem. Int. Ed. Engl.">
        <title>A novel family of nonribosomal peptides modulate collective behavior in Pseudovibrio bacteria isolated from marine sponges.</title>
        <authorList>
            <person name="Ioca L.P."/>
            <person name="Dai Y."/>
            <person name="Kunakom S."/>
            <person name="Diaz-Espinosa J."/>
            <person name="Krunic A."/>
            <person name="Crnkovic C.M."/>
            <person name="Orjala J."/>
            <person name="Sanchez L.M."/>
            <person name="Ferreira A.G."/>
            <person name="Berlinck R.G.S."/>
            <person name="Eustaquio A.S."/>
        </authorList>
    </citation>
    <scope>NUCLEOTIDE SEQUENCE [LARGE SCALE GENOMIC DNA]</scope>
    <source>
        <strain evidence="2 3">Ab134</strain>
        <plasmid evidence="2 3">pAb134-03</plasmid>
    </source>
</reference>
<feature type="transmembrane region" description="Helical" evidence="1">
    <location>
        <begin position="6"/>
        <end position="26"/>
    </location>
</feature>
<dbReference type="EMBL" id="CP074129">
    <property type="protein sequence ID" value="QUS59041.1"/>
    <property type="molecule type" value="Genomic_DNA"/>
</dbReference>
<dbReference type="RefSeq" id="WP_075701420.1">
    <property type="nucleotide sequence ID" value="NZ_CP074129.1"/>
</dbReference>
<keyword evidence="1" id="KW-1133">Transmembrane helix</keyword>
<evidence type="ECO:0000313" key="2">
    <source>
        <dbReference type="EMBL" id="QUS59041.1"/>
    </source>
</evidence>
<protein>
    <submittedName>
        <fullName evidence="2">Uncharacterized protein</fullName>
    </submittedName>
</protein>
<dbReference type="Proteomes" id="UP000680706">
    <property type="component" value="Plasmid pAb134-03"/>
</dbReference>
<gene>
    <name evidence="2" type="ORF">KGB56_25845</name>
</gene>
<organism evidence="2 3">
    <name type="scientific">Pseudovibrio brasiliensis</name>
    <dbReference type="NCBI Taxonomy" id="1898042"/>
    <lineage>
        <taxon>Bacteria</taxon>
        <taxon>Pseudomonadati</taxon>
        <taxon>Pseudomonadota</taxon>
        <taxon>Alphaproteobacteria</taxon>
        <taxon>Hyphomicrobiales</taxon>
        <taxon>Stappiaceae</taxon>
        <taxon>Pseudovibrio</taxon>
    </lineage>
</organism>
<keyword evidence="2" id="KW-0614">Plasmid</keyword>
<accession>A0ABX8AZH2</accession>
<geneLocation type="plasmid" evidence="2 3">
    <name>pAb134-03</name>
</geneLocation>
<keyword evidence="1" id="KW-0472">Membrane</keyword>
<keyword evidence="3" id="KW-1185">Reference proteome</keyword>
<evidence type="ECO:0000313" key="3">
    <source>
        <dbReference type="Proteomes" id="UP000680706"/>
    </source>
</evidence>